<gene>
    <name evidence="2" type="ORF">NVIE_013430</name>
</gene>
<feature type="compositionally biased region" description="Acidic residues" evidence="1">
    <location>
        <begin position="66"/>
        <end position="90"/>
    </location>
</feature>
<evidence type="ECO:0000313" key="2">
    <source>
        <dbReference type="EMBL" id="AIC15580.1"/>
    </source>
</evidence>
<sequence>MANTSFRVQAHKFSQDNIQTTLVCSKCDEVFQKEFPLDLEGQTIEFKCPVCGAPGEADLPYKSAEEREELEEDFEEVEEEESGEEFEEEY</sequence>
<dbReference type="KEGG" id="nvn:NVIE_013430"/>
<evidence type="ECO:0000313" key="3">
    <source>
        <dbReference type="Proteomes" id="UP000027093"/>
    </source>
</evidence>
<dbReference type="STRING" id="926571.NVIE_013430"/>
<protein>
    <submittedName>
        <fullName evidence="2">Uncharacterized protein</fullName>
    </submittedName>
</protein>
<dbReference type="HOGENOM" id="CLU_2433699_0_0_2"/>
<dbReference type="Proteomes" id="UP000027093">
    <property type="component" value="Chromosome"/>
</dbReference>
<organism evidence="2 3">
    <name type="scientific">Nitrososphaera viennensis EN76</name>
    <dbReference type="NCBI Taxonomy" id="926571"/>
    <lineage>
        <taxon>Archaea</taxon>
        <taxon>Nitrososphaerota</taxon>
        <taxon>Nitrososphaeria</taxon>
        <taxon>Nitrososphaerales</taxon>
        <taxon>Nitrososphaeraceae</taxon>
        <taxon>Nitrososphaera</taxon>
    </lineage>
</organism>
<feature type="region of interest" description="Disordered" evidence="1">
    <location>
        <begin position="65"/>
        <end position="90"/>
    </location>
</feature>
<keyword evidence="3" id="KW-1185">Reference proteome</keyword>
<dbReference type="GeneID" id="74946602"/>
<name>A0A060HJX4_9ARCH</name>
<dbReference type="EMBL" id="CP007536">
    <property type="protein sequence ID" value="AIC15580.1"/>
    <property type="molecule type" value="Genomic_DNA"/>
</dbReference>
<dbReference type="OrthoDB" id="10580at2157"/>
<proteinExistence type="predicted"/>
<dbReference type="AlphaFoldDB" id="A0A060HJX4"/>
<accession>A0A060HJX4</accession>
<reference evidence="2 3" key="1">
    <citation type="journal article" date="2014" name="Int. J. Syst. Evol. Microbiol.">
        <title>Nitrososphaera viennensis gen. nov., sp. nov., an aerobic and mesophilic, ammonia-oxidizing archaeon from soil and a member of the archaeal phylum Thaumarchaeota.</title>
        <authorList>
            <person name="Stieglmeier M."/>
            <person name="Klingl A."/>
            <person name="Alves R.J."/>
            <person name="Rittmann S.K."/>
            <person name="Melcher M."/>
            <person name="Leisch N."/>
            <person name="Schleper C."/>
        </authorList>
    </citation>
    <scope>NUCLEOTIDE SEQUENCE [LARGE SCALE GENOMIC DNA]</scope>
    <source>
        <strain evidence="2">EN76</strain>
    </source>
</reference>
<evidence type="ECO:0000256" key="1">
    <source>
        <dbReference type="SAM" id="MobiDB-lite"/>
    </source>
</evidence>
<dbReference type="RefSeq" id="WP_075054553.1">
    <property type="nucleotide sequence ID" value="NZ_CP007536.1"/>
</dbReference>